<keyword evidence="2" id="KW-0378">Hydrolase</keyword>
<keyword evidence="3" id="KW-1185">Reference proteome</keyword>
<accession>A0AA96RCT4</accession>
<keyword evidence="2" id="KW-0255">Endonuclease</keyword>
<dbReference type="GO" id="GO:0000175">
    <property type="term" value="F:3'-5'-RNA exonuclease activity"/>
    <property type="evidence" value="ECO:0007669"/>
    <property type="project" value="TreeGrafter"/>
</dbReference>
<dbReference type="InterPro" id="IPR050410">
    <property type="entry name" value="CCR4/nocturin_mRNA_transcr"/>
</dbReference>
<gene>
    <name evidence="2" type="ORF">MJA45_15450</name>
</gene>
<dbReference type="RefSeq" id="WP_315602809.1">
    <property type="nucleotide sequence ID" value="NZ_CP130318.1"/>
</dbReference>
<dbReference type="EMBL" id="CP130318">
    <property type="protein sequence ID" value="WNQ09042.1"/>
    <property type="molecule type" value="Genomic_DNA"/>
</dbReference>
<dbReference type="GO" id="GO:0004519">
    <property type="term" value="F:endonuclease activity"/>
    <property type="evidence" value="ECO:0007669"/>
    <property type="project" value="UniProtKB-KW"/>
</dbReference>
<dbReference type="SUPFAM" id="SSF56219">
    <property type="entry name" value="DNase I-like"/>
    <property type="match status" value="1"/>
</dbReference>
<dbReference type="InterPro" id="IPR005135">
    <property type="entry name" value="Endo/exonuclease/phosphatase"/>
</dbReference>
<evidence type="ECO:0000313" key="2">
    <source>
        <dbReference type="EMBL" id="WNQ09042.1"/>
    </source>
</evidence>
<dbReference type="Proteomes" id="UP001305702">
    <property type="component" value="Chromosome"/>
</dbReference>
<dbReference type="PANTHER" id="PTHR12121:SF36">
    <property type="entry name" value="ENDONUCLEASE_EXONUCLEASE_PHOSPHATASE DOMAIN-CONTAINING PROTEIN"/>
    <property type="match status" value="1"/>
</dbReference>
<name>A0AA96RCT4_9BACL</name>
<evidence type="ECO:0000313" key="3">
    <source>
        <dbReference type="Proteomes" id="UP001305702"/>
    </source>
</evidence>
<reference evidence="2 3" key="1">
    <citation type="submission" date="2022-02" db="EMBL/GenBank/DDBJ databases">
        <title>Paenibacillus sp. MBLB1776 Whole Genome Shotgun Sequencing.</title>
        <authorList>
            <person name="Hwang C.Y."/>
            <person name="Cho E.-S."/>
            <person name="Seo M.-J."/>
        </authorList>
    </citation>
    <scope>NUCLEOTIDE SEQUENCE [LARGE SCALE GENOMIC DNA]</scope>
    <source>
        <strain evidence="2 3">MBLB1776</strain>
    </source>
</reference>
<protein>
    <submittedName>
        <fullName evidence="2">Endonuclease/exonuclease/phosphatase family protein</fullName>
    </submittedName>
</protein>
<dbReference type="InterPro" id="IPR036691">
    <property type="entry name" value="Endo/exonu/phosph_ase_sf"/>
</dbReference>
<dbReference type="PANTHER" id="PTHR12121">
    <property type="entry name" value="CARBON CATABOLITE REPRESSOR PROTEIN 4"/>
    <property type="match status" value="1"/>
</dbReference>
<feature type="domain" description="Endonuclease/exonuclease/phosphatase" evidence="1">
    <location>
        <begin position="1"/>
        <end position="248"/>
    </location>
</feature>
<proteinExistence type="predicted"/>
<organism evidence="2 3">
    <name type="scientific">Paenibacillus aurantius</name>
    <dbReference type="NCBI Taxonomy" id="2918900"/>
    <lineage>
        <taxon>Bacteria</taxon>
        <taxon>Bacillati</taxon>
        <taxon>Bacillota</taxon>
        <taxon>Bacilli</taxon>
        <taxon>Bacillales</taxon>
        <taxon>Paenibacillaceae</taxon>
        <taxon>Paenibacillus</taxon>
    </lineage>
</organism>
<sequence>MTFNLRYSTPNDGENAWPYRFHRAAEAIREHAPLLIGTQEGYLAMLNELAEQLPGYGWIGEGRFGGGENEHSAIFYRTDRLEVVDQGQFWLSETPEVISSKSWNSYFPRICTWGRFRLKDSGQEWMAYNTHLDHASGEAREKGAGVIGRMVAEHRQKLQLPILLMGDMNSYPADPAIQLFERLGQEEGEPWLTNAYTLIEGPVGLTAHSFQGGADGEPIDYIFASREFVFQEVKVDREQRDGGYPSDHYPIVARVGIKE</sequence>
<evidence type="ECO:0000259" key="1">
    <source>
        <dbReference type="Pfam" id="PF03372"/>
    </source>
</evidence>
<dbReference type="Gene3D" id="3.60.10.10">
    <property type="entry name" value="Endonuclease/exonuclease/phosphatase"/>
    <property type="match status" value="1"/>
</dbReference>
<dbReference type="KEGG" id="paun:MJA45_15450"/>
<dbReference type="CDD" id="cd09083">
    <property type="entry name" value="EEP-1"/>
    <property type="match status" value="1"/>
</dbReference>
<dbReference type="Pfam" id="PF03372">
    <property type="entry name" value="Exo_endo_phos"/>
    <property type="match status" value="1"/>
</dbReference>
<dbReference type="AlphaFoldDB" id="A0AA96RCT4"/>
<keyword evidence="2" id="KW-0540">Nuclease</keyword>